<dbReference type="Gene3D" id="3.10.180.10">
    <property type="entry name" value="2,3-Dihydroxybiphenyl 1,2-Dioxygenase, domain 1"/>
    <property type="match status" value="1"/>
</dbReference>
<evidence type="ECO:0000313" key="3">
    <source>
        <dbReference type="Proteomes" id="UP000054466"/>
    </source>
</evidence>
<dbReference type="OrthoDB" id="1077582at2759"/>
<feature type="region of interest" description="Disordered" evidence="1">
    <location>
        <begin position="97"/>
        <end position="122"/>
    </location>
</feature>
<proteinExistence type="predicted"/>
<dbReference type="Proteomes" id="UP000054466">
    <property type="component" value="Unassembled WGS sequence"/>
</dbReference>
<dbReference type="InterPro" id="IPR029068">
    <property type="entry name" value="Glyas_Bleomycin-R_OHBP_Dase"/>
</dbReference>
<evidence type="ECO:0008006" key="4">
    <source>
        <dbReference type="Google" id="ProtNLM"/>
    </source>
</evidence>
<dbReference type="AlphaFoldDB" id="A0A0D2CAQ3"/>
<dbReference type="STRING" id="569365.A0A0D2CAQ3"/>
<dbReference type="HOGENOM" id="CLU_121050_0_0_1"/>
<organism evidence="2 3">
    <name type="scientific">Cladophialophora immunda</name>
    <dbReference type="NCBI Taxonomy" id="569365"/>
    <lineage>
        <taxon>Eukaryota</taxon>
        <taxon>Fungi</taxon>
        <taxon>Dikarya</taxon>
        <taxon>Ascomycota</taxon>
        <taxon>Pezizomycotina</taxon>
        <taxon>Eurotiomycetes</taxon>
        <taxon>Chaetothyriomycetidae</taxon>
        <taxon>Chaetothyriales</taxon>
        <taxon>Herpotrichiellaceae</taxon>
        <taxon>Cladophialophora</taxon>
    </lineage>
</organism>
<dbReference type="VEuPathDB" id="FungiDB:PV07_07830"/>
<name>A0A0D2CAQ3_9EURO</name>
<gene>
    <name evidence="2" type="ORF">PV07_07830</name>
</gene>
<evidence type="ECO:0000256" key="1">
    <source>
        <dbReference type="SAM" id="MobiDB-lite"/>
    </source>
</evidence>
<accession>A0A0D2CAQ3</accession>
<dbReference type="SUPFAM" id="SSF54593">
    <property type="entry name" value="Glyoxalase/Bleomycin resistance protein/Dihydroxybiphenyl dioxygenase"/>
    <property type="match status" value="1"/>
</dbReference>
<reference evidence="2 3" key="1">
    <citation type="submission" date="2015-01" db="EMBL/GenBank/DDBJ databases">
        <title>The Genome Sequence of Cladophialophora immunda CBS83496.</title>
        <authorList>
            <consortium name="The Broad Institute Genomics Platform"/>
            <person name="Cuomo C."/>
            <person name="de Hoog S."/>
            <person name="Gorbushina A."/>
            <person name="Stielow B."/>
            <person name="Teixiera M."/>
            <person name="Abouelleil A."/>
            <person name="Chapman S.B."/>
            <person name="Priest M."/>
            <person name="Young S.K."/>
            <person name="Wortman J."/>
            <person name="Nusbaum C."/>
            <person name="Birren B."/>
        </authorList>
    </citation>
    <scope>NUCLEOTIDE SEQUENCE [LARGE SCALE GENOMIC DNA]</scope>
    <source>
        <strain evidence="2 3">CBS 83496</strain>
    </source>
</reference>
<evidence type="ECO:0000313" key="2">
    <source>
        <dbReference type="EMBL" id="KIW28148.1"/>
    </source>
</evidence>
<protein>
    <recommendedName>
        <fullName evidence="4">VOC domain-containing protein</fullName>
    </recommendedName>
</protein>
<dbReference type="EMBL" id="KN847043">
    <property type="protein sequence ID" value="KIW28148.1"/>
    <property type="molecule type" value="Genomic_DNA"/>
</dbReference>
<dbReference type="RefSeq" id="XP_016248364.1">
    <property type="nucleotide sequence ID" value="XM_016394945.1"/>
</dbReference>
<sequence>MSLSHAVKIIPFFTSPHLTSLLDFYRSYFPDFQISTHPADTAEPTFASIAAGPGAAANIYILQDEKRARGSCMIMMSTVSALDDLYGRLVGQGLRPSGAVDWTGTPQSADESRPQTAMGPAEDKTWGYRQFDLIDPHGNMIVFFAFLEE</sequence>
<keyword evidence="3" id="KW-1185">Reference proteome</keyword>
<dbReference type="GeneID" id="27347024"/>